<evidence type="ECO:0000313" key="2">
    <source>
        <dbReference type="EMBL" id="ABN08522.1"/>
    </source>
</evidence>
<dbReference type="EMBL" id="AC157488">
    <property type="protein sequence ID" value="ABN08522.1"/>
    <property type="molecule type" value="Genomic_DNA"/>
</dbReference>
<feature type="transmembrane region" description="Helical" evidence="1">
    <location>
        <begin position="43"/>
        <end position="65"/>
    </location>
</feature>
<name>A2Q4H2_MEDTR</name>
<evidence type="ECO:0000256" key="1">
    <source>
        <dbReference type="SAM" id="Phobius"/>
    </source>
</evidence>
<sequence length="158" mass="18193">MVDYVDVILTLARSSDLIYPVRFRRRDCDVISPARLHGFLQRFCFLAVLFPIAPYFPISPVILHLHPVFQFLWRFSFSVSITFSFSWKGEALLGRVCDRRLDCGGVRVLNRGLNPGFGFGLGDLGTSRWWSPPLPEADFRRFCFQLQLAGSKKTIKYI</sequence>
<accession>A2Q4H2</accession>
<gene>
    <name evidence="2" type="ORF">MtrDRAFT_AC157488g5v2</name>
</gene>
<organism evidence="2">
    <name type="scientific">Medicago truncatula</name>
    <name type="common">Barrel medic</name>
    <name type="synonym">Medicago tribuloides</name>
    <dbReference type="NCBI Taxonomy" id="3880"/>
    <lineage>
        <taxon>Eukaryota</taxon>
        <taxon>Viridiplantae</taxon>
        <taxon>Streptophyta</taxon>
        <taxon>Embryophyta</taxon>
        <taxon>Tracheophyta</taxon>
        <taxon>Spermatophyta</taxon>
        <taxon>Magnoliopsida</taxon>
        <taxon>eudicotyledons</taxon>
        <taxon>Gunneridae</taxon>
        <taxon>Pentapetalae</taxon>
        <taxon>rosids</taxon>
        <taxon>fabids</taxon>
        <taxon>Fabales</taxon>
        <taxon>Fabaceae</taxon>
        <taxon>Papilionoideae</taxon>
        <taxon>50 kb inversion clade</taxon>
        <taxon>NPAAA clade</taxon>
        <taxon>Hologalegina</taxon>
        <taxon>IRL clade</taxon>
        <taxon>Trifolieae</taxon>
        <taxon>Medicago</taxon>
    </lineage>
</organism>
<evidence type="ECO:0008006" key="3">
    <source>
        <dbReference type="Google" id="ProtNLM"/>
    </source>
</evidence>
<protein>
    <recommendedName>
        <fullName evidence="3">Transmembrane protein</fullName>
    </recommendedName>
</protein>
<proteinExistence type="predicted"/>
<reference evidence="2" key="1">
    <citation type="submission" date="2005-02" db="EMBL/GenBank/DDBJ databases">
        <authorList>
            <person name="Town C.D."/>
        </authorList>
    </citation>
    <scope>NUCLEOTIDE SEQUENCE</scope>
</reference>
<keyword evidence="1" id="KW-0812">Transmembrane</keyword>
<dbReference type="AlphaFoldDB" id="A2Q4H2"/>
<reference evidence="2" key="2">
    <citation type="submission" date="2007-03" db="EMBL/GenBank/DDBJ databases">
        <authorList>
            <consortium name="The International Medicago Genome Annotation Group"/>
        </authorList>
    </citation>
    <scope>NUCLEOTIDE SEQUENCE</scope>
</reference>
<keyword evidence="1" id="KW-0472">Membrane</keyword>
<keyword evidence="1" id="KW-1133">Transmembrane helix</keyword>